<dbReference type="HAMAP" id="MF_03027">
    <property type="entry name" value="BOP1"/>
    <property type="match status" value="1"/>
</dbReference>
<dbReference type="Gene3D" id="2.130.10.10">
    <property type="entry name" value="YVTN repeat-like/Quinoprotein amine dehydrogenase"/>
    <property type="match status" value="1"/>
</dbReference>
<dbReference type="SUPFAM" id="SSF50978">
    <property type="entry name" value="WD40 repeat-like"/>
    <property type="match status" value="1"/>
</dbReference>
<accession>A0ABM1TED2</accession>
<sequence>MEKTPEAASDSESSVYSDLEEEEDANTSDDASSSNEQESADSNNDKDSENENLKDHHEDQRNGEYFLKKNSEEKKVEQVEEYAVDSSDEEDLRNTVGNIPLRWYDEYPHIGYDLEGKKILKPMNSDELDQFLKKMDDPNYWRTVRDNTTGQDVILTDNDLELIQQIQKGRYPDSSYDPYEVREVIYNFATEQEEKWRSKEPEERKTNFIPQKFSCLRMVPMYADLIKERFERCLDLYLCPRERKMRVKINPEELIPKLPKPKDLQPFPTVESIVYLGHTDIVRSITVEPVGQFLASGGDDMTVKFWEVLTGRCMKTIHFNGKVKNVAWCPNTSVCLIAVAVEEKVYIINPGLGDKLVISNTDSLLQTPLEDVGAQKQQIISWSTADNEQWTQGIRCTVVHPRDVHQITWHSKGDYFATVMMEAGNQSVIIHQLSKRHSQLPFQRLKGNVQKVLFHPLRPYFFVATQQYVRVYNLLKQEISKKLLTNCKWVSSLAIHPKGDNIIIGSYDKRLSWFDLDLSTKPYKTMRHHKKALRQVAFHRRYPLFASASDDGTVIVSHGMVYNDLLQNPLIVPVKILRGHKVTQDLGVFDCCFHPYQPWIFSSGADATVRLFT</sequence>
<dbReference type="InterPro" id="IPR012953">
    <property type="entry name" value="BOP1_N_dom"/>
</dbReference>
<dbReference type="SMART" id="SM00320">
    <property type="entry name" value="WD40"/>
    <property type="match status" value="6"/>
</dbReference>
<organism evidence="10 11">
    <name type="scientific">Limulus polyphemus</name>
    <name type="common">Atlantic horseshoe crab</name>
    <dbReference type="NCBI Taxonomy" id="6850"/>
    <lineage>
        <taxon>Eukaryota</taxon>
        <taxon>Metazoa</taxon>
        <taxon>Ecdysozoa</taxon>
        <taxon>Arthropoda</taxon>
        <taxon>Chelicerata</taxon>
        <taxon>Merostomata</taxon>
        <taxon>Xiphosura</taxon>
        <taxon>Limulidae</taxon>
        <taxon>Limulus</taxon>
    </lineage>
</organism>
<keyword evidence="1 6" id="KW-0690">Ribosome biogenesis</keyword>
<evidence type="ECO:0000256" key="2">
    <source>
        <dbReference type="ARBA" id="ARBA00022552"/>
    </source>
</evidence>
<dbReference type="InterPro" id="IPR019775">
    <property type="entry name" value="WD40_repeat_CS"/>
</dbReference>
<dbReference type="PROSITE" id="PS50294">
    <property type="entry name" value="WD_REPEATS_REGION"/>
    <property type="match status" value="1"/>
</dbReference>
<dbReference type="PANTHER" id="PTHR17605">
    <property type="entry name" value="RIBOSOME BIOGENESIS PROTEIN BOP1 BLOCK OF PROLIFERATION 1 PROTEIN"/>
    <property type="match status" value="1"/>
</dbReference>
<dbReference type="PROSITE" id="PS50082">
    <property type="entry name" value="WD_REPEATS_2"/>
    <property type="match status" value="1"/>
</dbReference>
<feature type="compositionally biased region" description="Acidic residues" evidence="8">
    <location>
        <begin position="18"/>
        <end position="27"/>
    </location>
</feature>
<feature type="domain" description="BOP1 N-terminal" evidence="9">
    <location>
        <begin position="104"/>
        <end position="268"/>
    </location>
</feature>
<keyword evidence="5 6" id="KW-0539">Nucleus</keyword>
<reference evidence="11" key="1">
    <citation type="submission" date="2025-08" db="UniProtKB">
        <authorList>
            <consortium name="RefSeq"/>
        </authorList>
    </citation>
    <scope>IDENTIFICATION</scope>
    <source>
        <tissue evidence="11">Muscle</tissue>
    </source>
</reference>
<dbReference type="RefSeq" id="XP_022254238.1">
    <property type="nucleotide sequence ID" value="XM_022398530.1"/>
</dbReference>
<evidence type="ECO:0000256" key="8">
    <source>
        <dbReference type="SAM" id="MobiDB-lite"/>
    </source>
</evidence>
<keyword evidence="3 7" id="KW-0853">WD repeat</keyword>
<dbReference type="InterPro" id="IPR001680">
    <property type="entry name" value="WD40_rpt"/>
</dbReference>
<dbReference type="PROSITE" id="PS00678">
    <property type="entry name" value="WD_REPEATS_1"/>
    <property type="match status" value="1"/>
</dbReference>
<keyword evidence="2 6" id="KW-0698">rRNA processing</keyword>
<gene>
    <name evidence="11" type="primary">LOC106469971</name>
</gene>
<evidence type="ECO:0000256" key="6">
    <source>
        <dbReference type="HAMAP-Rule" id="MF_03027"/>
    </source>
</evidence>
<evidence type="ECO:0000313" key="10">
    <source>
        <dbReference type="Proteomes" id="UP000694941"/>
    </source>
</evidence>
<feature type="repeat" description="WD" evidence="7">
    <location>
        <begin position="275"/>
        <end position="316"/>
    </location>
</feature>
<evidence type="ECO:0000256" key="3">
    <source>
        <dbReference type="ARBA" id="ARBA00022574"/>
    </source>
</evidence>
<protein>
    <recommendedName>
        <fullName evidence="6">Ribosome biogenesis protein BOP1 homolog</fullName>
    </recommendedName>
</protein>
<dbReference type="SMART" id="SM01035">
    <property type="entry name" value="BOP1NT"/>
    <property type="match status" value="1"/>
</dbReference>
<dbReference type="PANTHER" id="PTHR17605:SF0">
    <property type="entry name" value="RIBOSOME BIOGENESIS PROTEIN BOP1"/>
    <property type="match status" value="1"/>
</dbReference>
<feature type="compositionally biased region" description="Low complexity" evidence="8">
    <location>
        <begin position="28"/>
        <end position="42"/>
    </location>
</feature>
<dbReference type="Proteomes" id="UP000694941">
    <property type="component" value="Unplaced"/>
</dbReference>
<feature type="region of interest" description="Disordered" evidence="8">
    <location>
        <begin position="1"/>
        <end position="72"/>
    </location>
</feature>
<dbReference type="InterPro" id="IPR036322">
    <property type="entry name" value="WD40_repeat_dom_sf"/>
</dbReference>
<comment type="similarity">
    <text evidence="6">Belongs to the WD repeat BOP1/ERB1 family.</text>
</comment>
<comment type="subcellular location">
    <subcellularLocation>
        <location evidence="6">Nucleus</location>
        <location evidence="6">Nucleolus</location>
    </subcellularLocation>
    <subcellularLocation>
        <location evidence="6">Nucleus</location>
        <location evidence="6">Nucleoplasm</location>
    </subcellularLocation>
</comment>
<dbReference type="GeneID" id="106469971"/>
<dbReference type="Pfam" id="PF00400">
    <property type="entry name" value="WD40"/>
    <property type="match status" value="4"/>
</dbReference>
<keyword evidence="4" id="KW-0677">Repeat</keyword>
<evidence type="ECO:0000313" key="11">
    <source>
        <dbReference type="RefSeq" id="XP_022254238.1"/>
    </source>
</evidence>
<dbReference type="InterPro" id="IPR015943">
    <property type="entry name" value="WD40/YVTN_repeat-like_dom_sf"/>
</dbReference>
<evidence type="ECO:0000256" key="1">
    <source>
        <dbReference type="ARBA" id="ARBA00022517"/>
    </source>
</evidence>
<dbReference type="InterPro" id="IPR028598">
    <property type="entry name" value="BOP1/Erb1"/>
</dbReference>
<feature type="compositionally biased region" description="Basic and acidic residues" evidence="8">
    <location>
        <begin position="43"/>
        <end position="72"/>
    </location>
</feature>
<comment type="function">
    <text evidence="6">Required for maturation of ribosomal RNAs and formation of the large ribosomal subunit.</text>
</comment>
<evidence type="ECO:0000256" key="4">
    <source>
        <dbReference type="ARBA" id="ARBA00022737"/>
    </source>
</evidence>
<keyword evidence="10" id="KW-1185">Reference proteome</keyword>
<evidence type="ECO:0000256" key="7">
    <source>
        <dbReference type="PROSITE-ProRule" id="PRU00221"/>
    </source>
</evidence>
<dbReference type="Pfam" id="PF08145">
    <property type="entry name" value="BOP1NT"/>
    <property type="match status" value="2"/>
</dbReference>
<name>A0ABM1TED2_LIMPO</name>
<evidence type="ECO:0000256" key="5">
    <source>
        <dbReference type="ARBA" id="ARBA00023242"/>
    </source>
</evidence>
<evidence type="ECO:0000259" key="9">
    <source>
        <dbReference type="SMART" id="SM01035"/>
    </source>
</evidence>
<proteinExistence type="inferred from homology"/>